<dbReference type="HOGENOM" id="CLU_1732785_0_0_1"/>
<dbReference type="Pfam" id="PF00366">
    <property type="entry name" value="Ribosomal_S17"/>
    <property type="match status" value="1"/>
</dbReference>
<evidence type="ECO:0000256" key="3">
    <source>
        <dbReference type="ARBA" id="ARBA00023274"/>
    </source>
</evidence>
<sequence length="151" mass="16837">MPNILTGVVTKTGAMAKTITVTIGSKRPHPKLLKMMFKTHKMLVHDEEEKLRPFISPVTADVPSSTADTLPEGRVGDHVTIIHGRPISKRKHFTLRSIDFRPELEHIPAAPEIERISRRANGIMEQMRREKAKLDATKAAEAEAEAKTTAQ</sequence>
<dbReference type="GO" id="GO:0005840">
    <property type="term" value="C:ribosome"/>
    <property type="evidence" value="ECO:0007669"/>
    <property type="project" value="UniProtKB-KW"/>
</dbReference>
<organism evidence="5 6">
    <name type="scientific">Trichosporon asahii var. asahii (strain ATCC 90039 / CBS 2479 / JCM 2466 / KCTC 7840 / NBRC 103889/ NCYC 2677 / UAMH 7654)</name>
    <name type="common">Yeast</name>
    <dbReference type="NCBI Taxonomy" id="1186058"/>
    <lineage>
        <taxon>Eukaryota</taxon>
        <taxon>Fungi</taxon>
        <taxon>Dikarya</taxon>
        <taxon>Basidiomycota</taxon>
        <taxon>Agaricomycotina</taxon>
        <taxon>Tremellomycetes</taxon>
        <taxon>Trichosporonales</taxon>
        <taxon>Trichosporonaceae</taxon>
        <taxon>Trichosporon</taxon>
    </lineage>
</organism>
<dbReference type="GO" id="GO:1990904">
    <property type="term" value="C:ribonucleoprotein complex"/>
    <property type="evidence" value="ECO:0007669"/>
    <property type="project" value="UniProtKB-KW"/>
</dbReference>
<dbReference type="SUPFAM" id="SSF50249">
    <property type="entry name" value="Nucleic acid-binding proteins"/>
    <property type="match status" value="2"/>
</dbReference>
<keyword evidence="2" id="KW-0689">Ribosomal protein</keyword>
<dbReference type="Proteomes" id="UP000002748">
    <property type="component" value="Unassembled WGS sequence"/>
</dbReference>
<proteinExistence type="inferred from homology"/>
<dbReference type="InterPro" id="IPR012340">
    <property type="entry name" value="NA-bd_OB-fold"/>
</dbReference>
<keyword evidence="3" id="KW-0687">Ribonucleoprotein</keyword>
<reference evidence="5 6" key="1">
    <citation type="journal article" date="2012" name="Eukaryot. Cell">
        <title>Draft genome sequence of CBS 2479, the standard type strain of Trichosporon asahii.</title>
        <authorList>
            <person name="Yang R.Y."/>
            <person name="Li H.T."/>
            <person name="Zhu H."/>
            <person name="Zhou G.P."/>
            <person name="Wang M."/>
            <person name="Wang L."/>
        </authorList>
    </citation>
    <scope>NUCLEOTIDE SEQUENCE [LARGE SCALE GENOMIC DNA]</scope>
    <source>
        <strain evidence="6">ATCC 90039 / CBS 2479 / JCM 2466 / KCTC 7840 / NCYC 2677 / UAMH 7654</strain>
    </source>
</reference>
<dbReference type="GeneID" id="25990586"/>
<dbReference type="AlphaFoldDB" id="J6F8L6"/>
<dbReference type="EMBL" id="ALBS01000048">
    <property type="protein sequence ID" value="EJT51662.1"/>
    <property type="molecule type" value="Genomic_DNA"/>
</dbReference>
<evidence type="ECO:0000256" key="4">
    <source>
        <dbReference type="SAM" id="MobiDB-lite"/>
    </source>
</evidence>
<dbReference type="GO" id="GO:0006412">
    <property type="term" value="P:translation"/>
    <property type="evidence" value="ECO:0007669"/>
    <property type="project" value="InterPro"/>
</dbReference>
<evidence type="ECO:0000313" key="6">
    <source>
        <dbReference type="Proteomes" id="UP000002748"/>
    </source>
</evidence>
<dbReference type="InterPro" id="IPR000266">
    <property type="entry name" value="Ribosomal_uS17"/>
</dbReference>
<feature type="region of interest" description="Disordered" evidence="4">
    <location>
        <begin position="129"/>
        <end position="151"/>
    </location>
</feature>
<accession>J6F8L6</accession>
<dbReference type="OrthoDB" id="274752at2759"/>
<name>J6F8L6_TRIAS</name>
<protein>
    <recommendedName>
        <fullName evidence="7">Ribosomal protein S17</fullName>
    </recommendedName>
</protein>
<dbReference type="RefSeq" id="XP_014182798.1">
    <property type="nucleotide sequence ID" value="XM_014327323.1"/>
</dbReference>
<dbReference type="VEuPathDB" id="FungiDB:A1Q1_07074"/>
<evidence type="ECO:0000256" key="2">
    <source>
        <dbReference type="ARBA" id="ARBA00022980"/>
    </source>
</evidence>
<gene>
    <name evidence="5" type="ORF">A1Q1_07074</name>
</gene>
<dbReference type="KEGG" id="tasa:A1Q1_07074"/>
<comment type="caution">
    <text evidence="5">The sequence shown here is derived from an EMBL/GenBank/DDBJ whole genome shotgun (WGS) entry which is preliminary data.</text>
</comment>
<dbReference type="CDD" id="cd00364">
    <property type="entry name" value="Ribosomal_uS17"/>
    <property type="match status" value="1"/>
</dbReference>
<dbReference type="GO" id="GO:0003735">
    <property type="term" value="F:structural constituent of ribosome"/>
    <property type="evidence" value="ECO:0007669"/>
    <property type="project" value="InterPro"/>
</dbReference>
<evidence type="ECO:0008006" key="7">
    <source>
        <dbReference type="Google" id="ProtNLM"/>
    </source>
</evidence>
<dbReference type="Gene3D" id="2.40.50.140">
    <property type="entry name" value="Nucleic acid-binding proteins"/>
    <property type="match status" value="1"/>
</dbReference>
<evidence type="ECO:0000313" key="5">
    <source>
        <dbReference type="EMBL" id="EJT51662.1"/>
    </source>
</evidence>
<comment type="similarity">
    <text evidence="1">Belongs to the universal ribosomal protein uS17 family.</text>
</comment>
<evidence type="ECO:0000256" key="1">
    <source>
        <dbReference type="ARBA" id="ARBA00010254"/>
    </source>
</evidence>